<keyword evidence="15" id="KW-1185">Reference proteome</keyword>
<evidence type="ECO:0000256" key="4">
    <source>
        <dbReference type="ARBA" id="ARBA00022692"/>
    </source>
</evidence>
<dbReference type="InterPro" id="IPR004089">
    <property type="entry name" value="MCPsignal_dom"/>
</dbReference>
<proteinExistence type="inferred from homology"/>
<keyword evidence="6 11" id="KW-0472">Membrane</keyword>
<keyword evidence="7 9" id="KW-0807">Transducer</keyword>
<dbReference type="PROSITE" id="PS50885">
    <property type="entry name" value="HAMP"/>
    <property type="match status" value="1"/>
</dbReference>
<dbReference type="CDD" id="cd11386">
    <property type="entry name" value="MCP_signal"/>
    <property type="match status" value="1"/>
</dbReference>
<name>A0ABV8T0R4_9GAMM</name>
<evidence type="ECO:0000259" key="12">
    <source>
        <dbReference type="PROSITE" id="PS50111"/>
    </source>
</evidence>
<dbReference type="InterPro" id="IPR003660">
    <property type="entry name" value="HAMP_dom"/>
</dbReference>
<dbReference type="CDD" id="cd12913">
    <property type="entry name" value="PDC1_MCP_like"/>
    <property type="match status" value="1"/>
</dbReference>
<dbReference type="PANTHER" id="PTHR43531:SF14">
    <property type="entry name" value="METHYL-ACCEPTING CHEMOTAXIS PROTEIN I-RELATED"/>
    <property type="match status" value="1"/>
</dbReference>
<dbReference type="RefSeq" id="WP_380603885.1">
    <property type="nucleotide sequence ID" value="NZ_JBHSDU010000015.1"/>
</dbReference>
<dbReference type="Proteomes" id="UP001595904">
    <property type="component" value="Unassembled WGS sequence"/>
</dbReference>
<evidence type="ECO:0000256" key="3">
    <source>
        <dbReference type="ARBA" id="ARBA00022481"/>
    </source>
</evidence>
<evidence type="ECO:0000313" key="14">
    <source>
        <dbReference type="EMBL" id="MFC4313506.1"/>
    </source>
</evidence>
<comment type="caution">
    <text evidence="14">The sequence shown here is derived from an EMBL/GenBank/DDBJ whole genome shotgun (WGS) entry which is preliminary data.</text>
</comment>
<dbReference type="EMBL" id="JBHSDU010000015">
    <property type="protein sequence ID" value="MFC4313506.1"/>
    <property type="molecule type" value="Genomic_DNA"/>
</dbReference>
<evidence type="ECO:0000256" key="8">
    <source>
        <dbReference type="ARBA" id="ARBA00029447"/>
    </source>
</evidence>
<evidence type="ECO:0000256" key="5">
    <source>
        <dbReference type="ARBA" id="ARBA00022989"/>
    </source>
</evidence>
<dbReference type="SMART" id="SM00283">
    <property type="entry name" value="MA"/>
    <property type="match status" value="1"/>
</dbReference>
<keyword evidence="2" id="KW-1003">Cell membrane</keyword>
<evidence type="ECO:0000256" key="7">
    <source>
        <dbReference type="ARBA" id="ARBA00023224"/>
    </source>
</evidence>
<dbReference type="InterPro" id="IPR051310">
    <property type="entry name" value="MCP_chemotaxis"/>
</dbReference>
<evidence type="ECO:0000313" key="15">
    <source>
        <dbReference type="Proteomes" id="UP001595904"/>
    </source>
</evidence>
<dbReference type="Gene3D" id="3.30.450.20">
    <property type="entry name" value="PAS domain"/>
    <property type="match status" value="2"/>
</dbReference>
<dbReference type="Pfam" id="PF00015">
    <property type="entry name" value="MCPsignal"/>
    <property type="match status" value="1"/>
</dbReference>
<evidence type="ECO:0000256" key="6">
    <source>
        <dbReference type="ARBA" id="ARBA00023136"/>
    </source>
</evidence>
<feature type="compositionally biased region" description="Basic and acidic residues" evidence="10">
    <location>
        <begin position="653"/>
        <end position="662"/>
    </location>
</feature>
<evidence type="ECO:0000256" key="10">
    <source>
        <dbReference type="SAM" id="MobiDB-lite"/>
    </source>
</evidence>
<feature type="domain" description="Methyl-accepting transducer" evidence="12">
    <location>
        <begin position="403"/>
        <end position="632"/>
    </location>
</feature>
<dbReference type="InterPro" id="IPR004090">
    <property type="entry name" value="Chemotax_Me-accpt_rcpt"/>
</dbReference>
<reference evidence="15" key="1">
    <citation type="journal article" date="2019" name="Int. J. Syst. Evol. Microbiol.">
        <title>The Global Catalogue of Microorganisms (GCM) 10K type strain sequencing project: providing services to taxonomists for standard genome sequencing and annotation.</title>
        <authorList>
            <consortium name="The Broad Institute Genomics Platform"/>
            <consortium name="The Broad Institute Genome Sequencing Center for Infectious Disease"/>
            <person name="Wu L."/>
            <person name="Ma J."/>
        </authorList>
    </citation>
    <scope>NUCLEOTIDE SEQUENCE [LARGE SCALE GENOMIC DNA]</scope>
    <source>
        <strain evidence="15">CGMCC 1.10759</strain>
    </source>
</reference>
<dbReference type="Pfam" id="PF02743">
    <property type="entry name" value="dCache_1"/>
    <property type="match status" value="1"/>
</dbReference>
<keyword evidence="4 11" id="KW-0812">Transmembrane</keyword>
<dbReference type="PROSITE" id="PS50111">
    <property type="entry name" value="CHEMOTAXIS_TRANSDUC_2"/>
    <property type="match status" value="1"/>
</dbReference>
<dbReference type="Gene3D" id="1.10.287.950">
    <property type="entry name" value="Methyl-accepting chemotaxis protein"/>
    <property type="match status" value="1"/>
</dbReference>
<sequence length="683" mass="71822">MSAAKKMSLRARMLGVIVLFVLTGFAVTVSVLTYQASDMQRRSALQYAGELATSHSRKVESELEAALNAARGVAQALSGLKAAGLTDRERADAILKSVLADNPKLLGVWTGWEPNAFDGKDAEYVGKTGTDASGRYVPYWNRGTGTISLEALVDYDKDGAGDYYQIAKKSRAESILEPYVYSVGGKDVLMTSLAVPIVVGGQLVGVAGVDVALSQLQESIGAIRVYDTGFASLFSSRGTYVSDKDAKNVGQALSSSTAKDALDAVTGGHALSRSVFSDALKTQVTQLFVPVNIGEVKAPWSFSITVPEDRMLAEVRKLRNVAMLLGLLSIALVSIGMGYMLNRLVIRPLGGEPQHAAEVAGRVAQGDLTFRIDVAHGDNSSLMAALRDMQRQLSGIVSGVRDGATQVAAASRQIAQGNDDLSRRTQEQASALEETAASMEEMTSSVKQTADNAAQANQLAINTRQLADNGGSVVADAVAAMSAINSASNRIGEIISVIDEIAFQTNLLALNAAVEAARAGEMGRGFAVVASEVRTLAQRSASAAKETKDLINDSVAKVGAGCELVDRTGKVLGQIVDSVKKLTDVVHEISAASTEQASGIEQVGNAIAQLDRSTQENAALVEESAAAAETLSRQSAEMVQAAAVFKLADDGRARHSMSDHDGGAPVQPSWHERPTEHSTRIAA</sequence>
<protein>
    <submittedName>
        <fullName evidence="14">Methyl-accepting chemotaxis protein</fullName>
    </submittedName>
</protein>
<gene>
    <name evidence="14" type="ORF">ACFPN2_30800</name>
</gene>
<comment type="subcellular location">
    <subcellularLocation>
        <location evidence="1">Cell membrane</location>
        <topology evidence="1">Multi-pass membrane protein</topology>
    </subcellularLocation>
</comment>
<comment type="similarity">
    <text evidence="8">Belongs to the methyl-accepting chemotaxis (MCP) protein family.</text>
</comment>
<organism evidence="14 15">
    <name type="scientific">Steroidobacter flavus</name>
    <dbReference type="NCBI Taxonomy" id="1842136"/>
    <lineage>
        <taxon>Bacteria</taxon>
        <taxon>Pseudomonadati</taxon>
        <taxon>Pseudomonadota</taxon>
        <taxon>Gammaproteobacteria</taxon>
        <taxon>Steroidobacterales</taxon>
        <taxon>Steroidobacteraceae</taxon>
        <taxon>Steroidobacter</taxon>
    </lineage>
</organism>
<evidence type="ECO:0000256" key="11">
    <source>
        <dbReference type="SAM" id="Phobius"/>
    </source>
</evidence>
<accession>A0ABV8T0R4</accession>
<feature type="compositionally biased region" description="Basic and acidic residues" evidence="10">
    <location>
        <begin position="670"/>
        <end position="683"/>
    </location>
</feature>
<evidence type="ECO:0000259" key="13">
    <source>
        <dbReference type="PROSITE" id="PS50885"/>
    </source>
</evidence>
<evidence type="ECO:0000256" key="9">
    <source>
        <dbReference type="PROSITE-ProRule" id="PRU00284"/>
    </source>
</evidence>
<keyword evidence="3" id="KW-0488">Methylation</keyword>
<dbReference type="PANTHER" id="PTHR43531">
    <property type="entry name" value="PROTEIN ICFG"/>
    <property type="match status" value="1"/>
</dbReference>
<feature type="region of interest" description="Disordered" evidence="10">
    <location>
        <begin position="653"/>
        <end position="683"/>
    </location>
</feature>
<feature type="domain" description="HAMP" evidence="13">
    <location>
        <begin position="354"/>
        <end position="398"/>
    </location>
</feature>
<keyword evidence="5 11" id="KW-1133">Transmembrane helix</keyword>
<dbReference type="InterPro" id="IPR033479">
    <property type="entry name" value="dCache_1"/>
</dbReference>
<evidence type="ECO:0000256" key="1">
    <source>
        <dbReference type="ARBA" id="ARBA00004651"/>
    </source>
</evidence>
<evidence type="ECO:0000256" key="2">
    <source>
        <dbReference type="ARBA" id="ARBA00022475"/>
    </source>
</evidence>
<feature type="transmembrane region" description="Helical" evidence="11">
    <location>
        <begin position="321"/>
        <end position="341"/>
    </location>
</feature>
<dbReference type="PRINTS" id="PR00260">
    <property type="entry name" value="CHEMTRNSDUCR"/>
</dbReference>
<dbReference type="SUPFAM" id="SSF58104">
    <property type="entry name" value="Methyl-accepting chemotaxis protein (MCP) signaling domain"/>
    <property type="match status" value="1"/>
</dbReference>